<dbReference type="PROSITE" id="PS50928">
    <property type="entry name" value="ABC_TM1"/>
    <property type="match status" value="1"/>
</dbReference>
<dbReference type="GO" id="GO:0055085">
    <property type="term" value="P:transmembrane transport"/>
    <property type="evidence" value="ECO:0007669"/>
    <property type="project" value="InterPro"/>
</dbReference>
<keyword evidence="6 7" id="KW-0472">Membrane</keyword>
<feature type="transmembrane region" description="Helical" evidence="7">
    <location>
        <begin position="94"/>
        <end position="119"/>
    </location>
</feature>
<dbReference type="AlphaFoldDB" id="A0A2J6WER7"/>
<dbReference type="InterPro" id="IPR050366">
    <property type="entry name" value="BP-dependent_transpt_permease"/>
</dbReference>
<dbReference type="Proteomes" id="UP000237040">
    <property type="component" value="Unassembled WGS sequence"/>
</dbReference>
<dbReference type="EMBL" id="PNIL01000036">
    <property type="protein sequence ID" value="PMP67757.1"/>
    <property type="molecule type" value="Genomic_DNA"/>
</dbReference>
<feature type="transmembrane region" description="Helical" evidence="7">
    <location>
        <begin position="156"/>
        <end position="176"/>
    </location>
</feature>
<accession>A0A2J6WER7</accession>
<keyword evidence="4 7" id="KW-0812">Transmembrane</keyword>
<evidence type="ECO:0000256" key="3">
    <source>
        <dbReference type="ARBA" id="ARBA00022475"/>
    </source>
</evidence>
<dbReference type="Pfam" id="PF12911">
    <property type="entry name" value="OppC_N"/>
    <property type="match status" value="1"/>
</dbReference>
<dbReference type="InterPro" id="IPR000515">
    <property type="entry name" value="MetI-like"/>
</dbReference>
<evidence type="ECO:0000256" key="1">
    <source>
        <dbReference type="ARBA" id="ARBA00004651"/>
    </source>
</evidence>
<dbReference type="SUPFAM" id="SSF161098">
    <property type="entry name" value="MetI-like"/>
    <property type="match status" value="1"/>
</dbReference>
<gene>
    <name evidence="9" type="ORF">C0189_02510</name>
</gene>
<reference evidence="9 10" key="1">
    <citation type="submission" date="2018-01" db="EMBL/GenBank/DDBJ databases">
        <title>Metagenomic assembled genomes from two thermal pools in the Uzon Caldera, Kamchatka, Russia.</title>
        <authorList>
            <person name="Wilkins L."/>
            <person name="Ettinger C."/>
        </authorList>
    </citation>
    <scope>NUCLEOTIDE SEQUENCE [LARGE SCALE GENOMIC DNA]</scope>
    <source>
        <strain evidence="9">ZAV-07</strain>
    </source>
</reference>
<dbReference type="CDD" id="cd06261">
    <property type="entry name" value="TM_PBP2"/>
    <property type="match status" value="1"/>
</dbReference>
<sequence>MQEIEIQEIEKKKEASTYFKKVIERLKKDKLAMVSLFFLILIFLFVIVGPIVYRVDPNQIKLNEVLQPPSRLHPLGTDENGRDELARLMYGGRISLLISFAVTFITGLIGAFIGIFAAYKKGFVDLTLMRINEIMMTIPEFPILVVAAKIRIVPSSILKLIIILVIFGWVGIARIVRGEALSVVEEQYVEAAKAIGASDMRIIFKHILPNTFHILIVWSTLRLGGVILSEASLSFFGLGVQPPTASWGNMLINAQTYIWNAQWLVFIPGFMIFITVLLFNFVGDGLRNAMDPKFFR</sequence>
<evidence type="ECO:0000313" key="9">
    <source>
        <dbReference type="EMBL" id="PMP67757.1"/>
    </source>
</evidence>
<keyword evidence="3" id="KW-1003">Cell membrane</keyword>
<dbReference type="PANTHER" id="PTHR43386">
    <property type="entry name" value="OLIGOPEPTIDE TRANSPORT SYSTEM PERMEASE PROTEIN APPC"/>
    <property type="match status" value="1"/>
</dbReference>
<proteinExistence type="inferred from homology"/>
<evidence type="ECO:0000259" key="8">
    <source>
        <dbReference type="PROSITE" id="PS50928"/>
    </source>
</evidence>
<evidence type="ECO:0000256" key="6">
    <source>
        <dbReference type="ARBA" id="ARBA00023136"/>
    </source>
</evidence>
<feature type="transmembrane region" description="Helical" evidence="7">
    <location>
        <begin position="215"/>
        <end position="237"/>
    </location>
</feature>
<keyword evidence="2 7" id="KW-0813">Transport</keyword>
<evidence type="ECO:0000256" key="5">
    <source>
        <dbReference type="ARBA" id="ARBA00022989"/>
    </source>
</evidence>
<comment type="subcellular location">
    <subcellularLocation>
        <location evidence="1 7">Cell membrane</location>
        <topology evidence="1 7">Multi-pass membrane protein</topology>
    </subcellularLocation>
</comment>
<evidence type="ECO:0000256" key="4">
    <source>
        <dbReference type="ARBA" id="ARBA00022692"/>
    </source>
</evidence>
<organism evidence="9 10">
    <name type="scientific">Caldisericum exile</name>
    <dbReference type="NCBI Taxonomy" id="693075"/>
    <lineage>
        <taxon>Bacteria</taxon>
        <taxon>Pseudomonadati</taxon>
        <taxon>Caldisericota/Cryosericota group</taxon>
        <taxon>Caldisericota</taxon>
        <taxon>Caldisericia</taxon>
        <taxon>Caldisericales</taxon>
        <taxon>Caldisericaceae</taxon>
        <taxon>Caldisericum</taxon>
    </lineage>
</organism>
<dbReference type="Gene3D" id="1.10.3720.10">
    <property type="entry name" value="MetI-like"/>
    <property type="match status" value="1"/>
</dbReference>
<evidence type="ECO:0000313" key="10">
    <source>
        <dbReference type="Proteomes" id="UP000237040"/>
    </source>
</evidence>
<dbReference type="InterPro" id="IPR035906">
    <property type="entry name" value="MetI-like_sf"/>
</dbReference>
<evidence type="ECO:0000256" key="7">
    <source>
        <dbReference type="RuleBase" id="RU363032"/>
    </source>
</evidence>
<dbReference type="RefSeq" id="WP_416084904.1">
    <property type="nucleotide sequence ID" value="NZ_JBNARP010000030.1"/>
</dbReference>
<dbReference type="PANTHER" id="PTHR43386:SF1">
    <property type="entry name" value="D,D-DIPEPTIDE TRANSPORT SYSTEM PERMEASE PROTEIN DDPC-RELATED"/>
    <property type="match status" value="1"/>
</dbReference>
<dbReference type="GO" id="GO:0005886">
    <property type="term" value="C:plasma membrane"/>
    <property type="evidence" value="ECO:0007669"/>
    <property type="project" value="UniProtKB-SubCell"/>
</dbReference>
<feature type="domain" description="ABC transmembrane type-1" evidence="8">
    <location>
        <begin position="92"/>
        <end position="283"/>
    </location>
</feature>
<dbReference type="InterPro" id="IPR025966">
    <property type="entry name" value="OppC_N"/>
</dbReference>
<evidence type="ECO:0000256" key="2">
    <source>
        <dbReference type="ARBA" id="ARBA00022448"/>
    </source>
</evidence>
<comment type="similarity">
    <text evidence="7">Belongs to the binding-protein-dependent transport system permease family.</text>
</comment>
<keyword evidence="5 7" id="KW-1133">Transmembrane helix</keyword>
<feature type="transmembrane region" description="Helical" evidence="7">
    <location>
        <begin position="257"/>
        <end position="283"/>
    </location>
</feature>
<protein>
    <submittedName>
        <fullName evidence="9">Peptide ABC transporter permease</fullName>
    </submittedName>
</protein>
<comment type="caution">
    <text evidence="9">The sequence shown here is derived from an EMBL/GenBank/DDBJ whole genome shotgun (WGS) entry which is preliminary data.</text>
</comment>
<name>A0A2J6WER7_9BACT</name>
<dbReference type="Pfam" id="PF00528">
    <property type="entry name" value="BPD_transp_1"/>
    <property type="match status" value="1"/>
</dbReference>
<feature type="transmembrane region" description="Helical" evidence="7">
    <location>
        <begin position="31"/>
        <end position="53"/>
    </location>
</feature>